<name>A0ABP7NPC1_9BACT</name>
<feature type="domain" description="Glycosyltransferase 2-like" evidence="1">
    <location>
        <begin position="10"/>
        <end position="140"/>
    </location>
</feature>
<sequence length="307" mass="35154">MESSTTPLVSVLMITYNHGPYLAQALDSILAQERNFSLEIVVGEDCSPDNTRAIVLDYQRRYPATIRPLLPEHNIGAMNNQIQVMEACRGRYVAILEGDDYWVDPHKLQRQVDYLESHPAAALVFTDAALVDEQGQMLEENFVPAQYRHHFTLSELLQEYCPPALTVLYRNVVPTMPPVFRQIANGDYALFALIGQHGTLDYLPGVTAHYRKHGGGVWSAQNEEKRFRMNLATKLAMLHYFGPQYRPDILPAVNWYYTQIGQLLWQQKRWKEFLLLYAQFASLSVSTTNRELSAFTWKLLTGRLSKA</sequence>
<dbReference type="PANTHER" id="PTHR22916">
    <property type="entry name" value="GLYCOSYLTRANSFERASE"/>
    <property type="match status" value="1"/>
</dbReference>
<gene>
    <name evidence="2" type="ORF">GCM10022406_36540</name>
</gene>
<protein>
    <submittedName>
        <fullName evidence="2">Glycosyltransferase</fullName>
    </submittedName>
</protein>
<dbReference type="SUPFAM" id="SSF53448">
    <property type="entry name" value="Nucleotide-diphospho-sugar transferases"/>
    <property type="match status" value="1"/>
</dbReference>
<evidence type="ECO:0000313" key="2">
    <source>
        <dbReference type="EMBL" id="GAA3951376.1"/>
    </source>
</evidence>
<dbReference type="InterPro" id="IPR001173">
    <property type="entry name" value="Glyco_trans_2-like"/>
</dbReference>
<reference evidence="3" key="1">
    <citation type="journal article" date="2019" name="Int. J. Syst. Evol. Microbiol.">
        <title>The Global Catalogue of Microorganisms (GCM) 10K type strain sequencing project: providing services to taxonomists for standard genome sequencing and annotation.</title>
        <authorList>
            <consortium name="The Broad Institute Genomics Platform"/>
            <consortium name="The Broad Institute Genome Sequencing Center for Infectious Disease"/>
            <person name="Wu L."/>
            <person name="Ma J."/>
        </authorList>
    </citation>
    <scope>NUCLEOTIDE SEQUENCE [LARGE SCALE GENOMIC DNA]</scope>
    <source>
        <strain evidence="3">JCM 17214</strain>
    </source>
</reference>
<dbReference type="PANTHER" id="PTHR22916:SF3">
    <property type="entry name" value="UDP-GLCNAC:BETAGAL BETA-1,3-N-ACETYLGLUCOSAMINYLTRANSFERASE-LIKE PROTEIN 1"/>
    <property type="match status" value="1"/>
</dbReference>
<dbReference type="Proteomes" id="UP001499909">
    <property type="component" value="Unassembled WGS sequence"/>
</dbReference>
<dbReference type="Gene3D" id="3.90.550.10">
    <property type="entry name" value="Spore Coat Polysaccharide Biosynthesis Protein SpsA, Chain A"/>
    <property type="match status" value="1"/>
</dbReference>
<dbReference type="Pfam" id="PF00535">
    <property type="entry name" value="Glycos_transf_2"/>
    <property type="match status" value="1"/>
</dbReference>
<accession>A0ABP7NPC1</accession>
<dbReference type="InterPro" id="IPR029044">
    <property type="entry name" value="Nucleotide-diphossugar_trans"/>
</dbReference>
<organism evidence="2 3">
    <name type="scientific">Hymenobacter algoricola</name>
    <dbReference type="NCBI Taxonomy" id="486267"/>
    <lineage>
        <taxon>Bacteria</taxon>
        <taxon>Pseudomonadati</taxon>
        <taxon>Bacteroidota</taxon>
        <taxon>Cytophagia</taxon>
        <taxon>Cytophagales</taxon>
        <taxon>Hymenobacteraceae</taxon>
        <taxon>Hymenobacter</taxon>
    </lineage>
</organism>
<dbReference type="RefSeq" id="WP_345117144.1">
    <property type="nucleotide sequence ID" value="NZ_BAABDH010000109.1"/>
</dbReference>
<dbReference type="EMBL" id="BAABDH010000109">
    <property type="protein sequence ID" value="GAA3951376.1"/>
    <property type="molecule type" value="Genomic_DNA"/>
</dbReference>
<comment type="caution">
    <text evidence="2">The sequence shown here is derived from an EMBL/GenBank/DDBJ whole genome shotgun (WGS) entry which is preliminary data.</text>
</comment>
<evidence type="ECO:0000259" key="1">
    <source>
        <dbReference type="Pfam" id="PF00535"/>
    </source>
</evidence>
<proteinExistence type="predicted"/>
<keyword evidence="3" id="KW-1185">Reference proteome</keyword>
<evidence type="ECO:0000313" key="3">
    <source>
        <dbReference type="Proteomes" id="UP001499909"/>
    </source>
</evidence>